<name>A0A2M9ZTQ0_9LEPT</name>
<dbReference type="NCBIfam" id="TIGR04388">
    <property type="entry name" value="Lepto_longest"/>
    <property type="match status" value="1"/>
</dbReference>
<organism evidence="1 2">
    <name type="scientific">Leptospira neocaledonica</name>
    <dbReference type="NCBI Taxonomy" id="2023192"/>
    <lineage>
        <taxon>Bacteria</taxon>
        <taxon>Pseudomonadati</taxon>
        <taxon>Spirochaetota</taxon>
        <taxon>Spirochaetia</taxon>
        <taxon>Leptospirales</taxon>
        <taxon>Leptospiraceae</taxon>
        <taxon>Leptospira</taxon>
    </lineage>
</organism>
<gene>
    <name evidence="1" type="ORF">CH365_19755</name>
</gene>
<protein>
    <recommendedName>
        <fullName evidence="3">TIGR04388 family protein</fullName>
    </recommendedName>
</protein>
<keyword evidence="2" id="KW-1185">Reference proteome</keyword>
<evidence type="ECO:0000313" key="1">
    <source>
        <dbReference type="EMBL" id="PJZ75273.1"/>
    </source>
</evidence>
<dbReference type="EMBL" id="NPEA01000019">
    <property type="protein sequence ID" value="PJZ75273.1"/>
    <property type="molecule type" value="Genomic_DNA"/>
</dbReference>
<dbReference type="InterPro" id="IPR030885">
    <property type="entry name" value="Lepto_longest"/>
</dbReference>
<comment type="caution">
    <text evidence="1">The sequence shown here is derived from an EMBL/GenBank/DDBJ whole genome shotgun (WGS) entry which is preliminary data.</text>
</comment>
<reference evidence="1 2" key="1">
    <citation type="submission" date="2017-07" db="EMBL/GenBank/DDBJ databases">
        <title>Leptospira spp. isolated from tropical soils.</title>
        <authorList>
            <person name="Thibeaux R."/>
            <person name="Iraola G."/>
            <person name="Ferres I."/>
            <person name="Bierque E."/>
            <person name="Girault D."/>
            <person name="Soupe-Gilbert M.-E."/>
            <person name="Picardeau M."/>
            <person name="Goarant C."/>
        </authorList>
    </citation>
    <scope>NUCLEOTIDE SEQUENCE [LARGE SCALE GENOMIC DNA]</scope>
    <source>
        <strain evidence="1 2">ES4-C-A1</strain>
    </source>
</reference>
<accession>A0A2M9ZTQ0</accession>
<evidence type="ECO:0000313" key="2">
    <source>
        <dbReference type="Proteomes" id="UP000231843"/>
    </source>
</evidence>
<sequence>MATAIALQFIPGPGTAAGASILGQVGAYFSSSQGLIVAANAVAQGVIASRHGNMNEVFAGVANGLLLAATGPFGLSGSISYTPPQKANSLGDLIDVGMNGASASGWGGGISIGGSKLNGGVSFSPGSGIDLNIGGTLGGAGGFYNLSYNTSSGNTSGSIGAGQEYGSNFGINLSTDHNQTPSIFAGFGCDVNGTNCGGGKNALGVGGSITLNGDGTVNLGADLLGNQGLGVTYDSNTGSWSAVTVESDWAKNFTYMNAQNVADAVKKKADDEIYKKYAEVASDPNILNNSEAMKKLSQAMGITPKELGDMISNTKLAIDSGNEAQAAGAKQLLDSVMKLIHDEAYTGDTPNKDLQAAITNSKAVAKVDSGSSEGKFLGDLGTQAKIYFNQLAGNAFGEFAYVNENGDVVFRLPDDNPNLHDVEAGYLIPISQGEYMDSEGYVWVEGQGDSLIKKDSAPDFQLMGRTETKSKLDAVLDKIHSDLVPAGKPSFWEDPNTAVWDWVAEKTKDALLSLTPDFVQKAASVFKIGQAMKDHLDKVNSVADLYRPLIDETKDLYRSSMSLMNEERKAKINDIETQIETLRSQDDPFGVFSKSAYDLEDYKISVNNGYLDSISDLKRKMRNLDGLEIGIDMKKLATSDSLFYEIRSHLNGLGDFSGDSAYLQNYEATRSLLNKTKDFAESYRLFKYLQANDDGNVNVPGDKSGLKGAAMGIIKDMTAEKYFEYLKALNQKNKMETPTIYEGF</sequence>
<dbReference type="AlphaFoldDB" id="A0A2M9ZTQ0"/>
<evidence type="ECO:0008006" key="3">
    <source>
        <dbReference type="Google" id="ProtNLM"/>
    </source>
</evidence>
<proteinExistence type="predicted"/>
<dbReference type="Proteomes" id="UP000231843">
    <property type="component" value="Unassembled WGS sequence"/>
</dbReference>